<dbReference type="AlphaFoldDB" id="A0AAP6XMB3"/>
<organism evidence="1 2">
    <name type="scientific">Corynebacterium coyleae</name>
    <dbReference type="NCBI Taxonomy" id="53374"/>
    <lineage>
        <taxon>Bacteria</taxon>
        <taxon>Bacillati</taxon>
        <taxon>Actinomycetota</taxon>
        <taxon>Actinomycetes</taxon>
        <taxon>Mycobacteriales</taxon>
        <taxon>Corynebacteriaceae</taxon>
        <taxon>Corynebacterium</taxon>
    </lineage>
</organism>
<dbReference type="Proteomes" id="UP000591626">
    <property type="component" value="Unassembled WGS sequence"/>
</dbReference>
<protein>
    <submittedName>
        <fullName evidence="1">Uncharacterized protein</fullName>
    </submittedName>
</protein>
<dbReference type="RefSeq" id="WP_167617494.1">
    <property type="nucleotide sequence ID" value="NZ_JAAUVV010000035.1"/>
</dbReference>
<sequence>MLEDWEAKYRAWAEIVTQKRREDKHLQWLEVHLESAHFQDVSILTYQLFLSTWTNAVQRKMKKDAAGLEEPEKSSKRLWADVMIIAGCC</sequence>
<evidence type="ECO:0000313" key="2">
    <source>
        <dbReference type="Proteomes" id="UP000591626"/>
    </source>
</evidence>
<gene>
    <name evidence="1" type="ORF">HC138_11485</name>
</gene>
<accession>A0AAP6XMB3</accession>
<comment type="caution">
    <text evidence="1">The sequence shown here is derived from an EMBL/GenBank/DDBJ whole genome shotgun (WGS) entry which is preliminary data.</text>
</comment>
<evidence type="ECO:0000313" key="1">
    <source>
        <dbReference type="EMBL" id="NJJ04956.1"/>
    </source>
</evidence>
<dbReference type="EMBL" id="JAAUVV010000035">
    <property type="protein sequence ID" value="NJJ04956.1"/>
    <property type="molecule type" value="Genomic_DNA"/>
</dbReference>
<proteinExistence type="predicted"/>
<reference evidence="1 2" key="1">
    <citation type="submission" date="2020-03" db="EMBL/GenBank/DDBJ databases">
        <title>Draft genome sequences of bacterial isolates from the female urobiome.</title>
        <authorList>
            <person name="Miller-Ensminger T."/>
            <person name="Wolfe A.J."/>
            <person name="Putonti C."/>
        </authorList>
    </citation>
    <scope>NUCLEOTIDE SEQUENCE [LARGE SCALE GENOMIC DNA]</scope>
    <source>
        <strain evidence="1 2">UMB8490</strain>
    </source>
</reference>
<name>A0AAP6XMB3_9CORY</name>